<organism evidence="8 9">
    <name type="scientific">Emiliania huxleyi (strain CCMP1516)</name>
    <dbReference type="NCBI Taxonomy" id="280463"/>
    <lineage>
        <taxon>Eukaryota</taxon>
        <taxon>Haptista</taxon>
        <taxon>Haptophyta</taxon>
        <taxon>Prymnesiophyceae</taxon>
        <taxon>Isochrysidales</taxon>
        <taxon>Noelaerhabdaceae</taxon>
        <taxon>Emiliania</taxon>
    </lineage>
</organism>
<dbReference type="InterPro" id="IPR016166">
    <property type="entry name" value="FAD-bd_PCMH"/>
</dbReference>
<dbReference type="PaxDb" id="2903-EOD05019"/>
<feature type="compositionally biased region" description="Low complexity" evidence="6">
    <location>
        <begin position="493"/>
        <end position="507"/>
    </location>
</feature>
<comment type="cofactor">
    <cofactor evidence="1">
        <name>FAD</name>
        <dbReference type="ChEBI" id="CHEBI:57692"/>
    </cofactor>
</comment>
<evidence type="ECO:0000313" key="8">
    <source>
        <dbReference type="EnsemblProtists" id="EOD05019"/>
    </source>
</evidence>
<dbReference type="PANTHER" id="PTHR42973:SF39">
    <property type="entry name" value="FAD-BINDING PCMH-TYPE DOMAIN-CONTAINING PROTEIN"/>
    <property type="match status" value="1"/>
</dbReference>
<dbReference type="InterPro" id="IPR050416">
    <property type="entry name" value="FAD-linked_Oxidoreductase"/>
</dbReference>
<dbReference type="SUPFAM" id="SSF56176">
    <property type="entry name" value="FAD-binding/transporter-associated domain-like"/>
    <property type="match status" value="1"/>
</dbReference>
<reference evidence="8" key="2">
    <citation type="submission" date="2024-10" db="UniProtKB">
        <authorList>
            <consortium name="EnsemblProtists"/>
        </authorList>
    </citation>
    <scope>IDENTIFICATION</scope>
</reference>
<dbReference type="eggNOG" id="ENOG502QQWK">
    <property type="taxonomic scope" value="Eukaryota"/>
</dbReference>
<keyword evidence="4" id="KW-0274">FAD</keyword>
<keyword evidence="5" id="KW-0560">Oxidoreductase</keyword>
<evidence type="ECO:0000256" key="1">
    <source>
        <dbReference type="ARBA" id="ARBA00001974"/>
    </source>
</evidence>
<dbReference type="GeneID" id="17251096"/>
<dbReference type="PROSITE" id="PS51387">
    <property type="entry name" value="FAD_PCMH"/>
    <property type="match status" value="1"/>
</dbReference>
<comment type="similarity">
    <text evidence="2">Belongs to the oxygen-dependent FAD-linked oxidoreductase family.</text>
</comment>
<dbReference type="InterPro" id="IPR006093">
    <property type="entry name" value="Oxy_OxRdtase_FAD_BS"/>
</dbReference>
<proteinExistence type="inferred from homology"/>
<feature type="region of interest" description="Disordered" evidence="6">
    <location>
        <begin position="360"/>
        <end position="397"/>
    </location>
</feature>
<sequence>MRPRSSRLFPPGPRTACLLPLAGVHSINMLKLEFVPAAGDKLVLKLSPAPPPLADKQASLADNTTVIDSGEGNAIGIPSEPVSLKDVIDTGTGGTGTASTGTVDIPPEGEPGPLKDGIDAGGGNVEGELSPMTSSAKVGIVPADDGRITLVISASVSPSLLGAKACGVKNVNISVAKSGPEGVLKKDPAAEKAPDAGAVDSDKAKAMFATQAPSSPAVFWSKFTRPTGPLTAPTGAVKGALNKDIPAAESGAEASVDETGAIKNPALKPVTKVATARKPAAGDADWNVSTKEFPVETAAPAGIDEWKSPSPLRKIERKGEPNLVDRSKKTTKNLTPIGRVDPNGFAALLGTDVDEKDLADVGSGNAFDDEEDLAGVGSGKASVGDAPPTSATPSARTALPEQRALLVTNPRPHCSQGAVQETEPTSTRSGFRFGKFCSTKLLCIFFFVVIGLGCSALYGSGGVSELLDAVSVPDAVAIPVLDLSNTTPKNEFSPTGLSSSTNESSPPASIPVRVNARENLFASIPDDDQSHLDLANTPWPTVHGARQNPGSLKGAVRVDEAADMVVSRMTWTPGDNLTETIQQIYARANSVSVVKDQEGVWWTSGFGTVYALRKQPGGEAFEVLQEFDRQETTTFHGSYAFVDNRGFFYAAFQSTIERFHLRHSDEGGDCKSRLAGRPICREQSADLATDPAVNWISNTGSGEDDKFVAYNLSPEGYMVLCTYHGNVFVSSEPNHVPYPDFGNITWRQLDLRDYLRSKSQIYRAFVQSSGDSSSHVSNSIGMGEKTSAHFALVPTAWGIVSVNVDKEHPAPVDFFPIDPYDASDTFNGEFLTRLGPLGTGSSPTSFVLNGRSYLTVTDGKLEPMSLHVVETQRGEFQTSPASIGVSFGDSQFSTSEQSASALVKDDEAHIVVVNNYAGINSFDLDDPNLWSVHDADGRGHLLQLCKLIINDGSKEKWESLDSIDDRLEVNKKTMPLFCGACSGGVNLYAFDGEVIHPKWSNVDVCTLTGIPLQTEDHVWAVGTERLKLDNGDDIVGDISLFALDRATGKVSIRAPLPGTIITPDQIENFVNRTKQSEILGPIVQFLLEAANRDEYGLLGGWLKNTLNNIFYAGVETDGDSLVFGSAGGSVMRGVNRSQPSGYCQPDDACWPNAAKWNDLNATVGGRLFAIGEVEDVMCKCAESHVTLSANPFPTFDGTREATLANGACMQFQDCFYEYCEASSRPKTLPEYSLEAHSEFDVRMVLEFATEHSIPVSVKSSGHSYTAASSTSGSILIWMRNFKTYSPNEFGPLTDSCGTRHADTIKLGGGQPWGEVYKAVLNTGAYDVLGGSSVNVACCGGWLAGGGLTTMSRFRGLGVDNVLRYEVVLANGSLVVADECSNNDLFWALRGGGGGSFGVVTTLWYRLYPKTKVQVLKMKVKPLIDRSKVNPIDWEIFAHYGSFVLDYVIPMTVRVLQPASLPSEWGGYYSPMCNSYTINDVELGTCMELFYYGDGDDAQRLLEDLTSWSMSTVPEGTRSLFGLNISLVAHDSYLDFINDVSNKPGGACNPTDSTDELPHGCELFGMVSDYVGFRSTSNKGSAGSATPSSWLLPKTFWEDKDAAVETLQDAAGRCNPPTTGYLLGGAISDVPEDSTSVPTALRRAATNIMGAAPEPTFVSDGMRFIREIVDDSAPCFNHEGHPWALGDTIGTVHQRIWGTQLPRLQRIKQNVDPDGRFNNFPGVGFTESGTNVFPNNEAFSGETCPTIEGRRVEEATSLEQMRARWGQAFDRLKERLEEMKASLLSSNKKAAVTKIIECMRTVDGRGFPAIRICNSSRVDVCADLLL</sequence>
<dbReference type="Gene3D" id="3.30.465.10">
    <property type="match status" value="1"/>
</dbReference>
<dbReference type="HOGENOM" id="CLU_237517_0_0_1"/>
<accession>A0A0D3I184</accession>
<name>A0A0D3I184_EMIH1</name>
<feature type="region of interest" description="Disordered" evidence="6">
    <location>
        <begin position="488"/>
        <end position="509"/>
    </location>
</feature>
<keyword evidence="9" id="KW-1185">Reference proteome</keyword>
<evidence type="ECO:0000256" key="5">
    <source>
        <dbReference type="ARBA" id="ARBA00023002"/>
    </source>
</evidence>
<evidence type="ECO:0000256" key="3">
    <source>
        <dbReference type="ARBA" id="ARBA00022630"/>
    </source>
</evidence>
<dbReference type="PANTHER" id="PTHR42973">
    <property type="entry name" value="BINDING OXIDOREDUCTASE, PUTATIVE (AFU_ORTHOLOGUE AFUA_1G17690)-RELATED"/>
    <property type="match status" value="1"/>
</dbReference>
<dbReference type="GO" id="GO:0016491">
    <property type="term" value="F:oxidoreductase activity"/>
    <property type="evidence" value="ECO:0007669"/>
    <property type="project" value="UniProtKB-KW"/>
</dbReference>
<dbReference type="InterPro" id="IPR036318">
    <property type="entry name" value="FAD-bd_PCMH-like_sf"/>
</dbReference>
<dbReference type="STRING" id="2903.R1D8C4"/>
<dbReference type="EnsemblProtists" id="EOD05019">
    <property type="protein sequence ID" value="EOD05019"/>
    <property type="gene ID" value="EMIHUDRAFT_107472"/>
</dbReference>
<evidence type="ECO:0000256" key="4">
    <source>
        <dbReference type="ARBA" id="ARBA00022827"/>
    </source>
</evidence>
<evidence type="ECO:0000259" key="7">
    <source>
        <dbReference type="PROSITE" id="PS51387"/>
    </source>
</evidence>
<feature type="region of interest" description="Disordered" evidence="6">
    <location>
        <begin position="91"/>
        <end position="111"/>
    </location>
</feature>
<dbReference type="KEGG" id="ehx:EMIHUDRAFT_107472"/>
<evidence type="ECO:0000256" key="2">
    <source>
        <dbReference type="ARBA" id="ARBA00005466"/>
    </source>
</evidence>
<feature type="compositionally biased region" description="Basic and acidic residues" evidence="6">
    <location>
        <begin position="313"/>
        <end position="328"/>
    </location>
</feature>
<evidence type="ECO:0000256" key="6">
    <source>
        <dbReference type="SAM" id="MobiDB-lite"/>
    </source>
</evidence>
<evidence type="ECO:0000313" key="9">
    <source>
        <dbReference type="Proteomes" id="UP000013827"/>
    </source>
</evidence>
<dbReference type="InterPro" id="IPR006094">
    <property type="entry name" value="Oxid_FAD_bind_N"/>
</dbReference>
<feature type="domain" description="FAD-binding PCMH-type" evidence="7">
    <location>
        <begin position="1223"/>
        <end position="1409"/>
    </location>
</feature>
<keyword evidence="3" id="KW-0285">Flavoprotein</keyword>
<dbReference type="PROSITE" id="PS00862">
    <property type="entry name" value="OX2_COVAL_FAD"/>
    <property type="match status" value="1"/>
</dbReference>
<protein>
    <recommendedName>
        <fullName evidence="7">FAD-binding PCMH-type domain-containing protein</fullName>
    </recommendedName>
</protein>
<dbReference type="InterPro" id="IPR016169">
    <property type="entry name" value="FAD-bd_PCMH_sub2"/>
</dbReference>
<dbReference type="GO" id="GO:0071949">
    <property type="term" value="F:FAD binding"/>
    <property type="evidence" value="ECO:0007669"/>
    <property type="project" value="InterPro"/>
</dbReference>
<dbReference type="Pfam" id="PF01565">
    <property type="entry name" value="FAD_binding_4"/>
    <property type="match status" value="1"/>
</dbReference>
<dbReference type="RefSeq" id="XP_005757448.1">
    <property type="nucleotide sequence ID" value="XM_005757391.1"/>
</dbReference>
<feature type="region of interest" description="Disordered" evidence="6">
    <location>
        <begin position="302"/>
        <end position="341"/>
    </location>
</feature>
<dbReference type="Proteomes" id="UP000013827">
    <property type="component" value="Unassembled WGS sequence"/>
</dbReference>
<reference evidence="9" key="1">
    <citation type="journal article" date="2013" name="Nature">
        <title>Pan genome of the phytoplankton Emiliania underpins its global distribution.</title>
        <authorList>
            <person name="Read B.A."/>
            <person name="Kegel J."/>
            <person name="Klute M.J."/>
            <person name="Kuo A."/>
            <person name="Lefebvre S.C."/>
            <person name="Maumus F."/>
            <person name="Mayer C."/>
            <person name="Miller J."/>
            <person name="Monier A."/>
            <person name="Salamov A."/>
            <person name="Young J."/>
            <person name="Aguilar M."/>
            <person name="Claverie J.M."/>
            <person name="Frickenhaus S."/>
            <person name="Gonzalez K."/>
            <person name="Herman E.K."/>
            <person name="Lin Y.C."/>
            <person name="Napier J."/>
            <person name="Ogata H."/>
            <person name="Sarno A.F."/>
            <person name="Shmutz J."/>
            <person name="Schroeder D."/>
            <person name="de Vargas C."/>
            <person name="Verret F."/>
            <person name="von Dassow P."/>
            <person name="Valentin K."/>
            <person name="Van de Peer Y."/>
            <person name="Wheeler G."/>
            <person name="Dacks J.B."/>
            <person name="Delwiche C.F."/>
            <person name="Dyhrman S.T."/>
            <person name="Glockner G."/>
            <person name="John U."/>
            <person name="Richards T."/>
            <person name="Worden A.Z."/>
            <person name="Zhang X."/>
            <person name="Grigoriev I.V."/>
            <person name="Allen A.E."/>
            <person name="Bidle K."/>
            <person name="Borodovsky M."/>
            <person name="Bowler C."/>
            <person name="Brownlee C."/>
            <person name="Cock J.M."/>
            <person name="Elias M."/>
            <person name="Gladyshev V.N."/>
            <person name="Groth M."/>
            <person name="Guda C."/>
            <person name="Hadaegh A."/>
            <person name="Iglesias-Rodriguez M.D."/>
            <person name="Jenkins J."/>
            <person name="Jones B.M."/>
            <person name="Lawson T."/>
            <person name="Leese F."/>
            <person name="Lindquist E."/>
            <person name="Lobanov A."/>
            <person name="Lomsadze A."/>
            <person name="Malik S.B."/>
            <person name="Marsh M.E."/>
            <person name="Mackinder L."/>
            <person name="Mock T."/>
            <person name="Mueller-Roeber B."/>
            <person name="Pagarete A."/>
            <person name="Parker M."/>
            <person name="Probert I."/>
            <person name="Quesneville H."/>
            <person name="Raines C."/>
            <person name="Rensing S.A."/>
            <person name="Riano-Pachon D.M."/>
            <person name="Richier S."/>
            <person name="Rokitta S."/>
            <person name="Shiraiwa Y."/>
            <person name="Soanes D.M."/>
            <person name="van der Giezen M."/>
            <person name="Wahlund T.M."/>
            <person name="Williams B."/>
            <person name="Wilson W."/>
            <person name="Wolfe G."/>
            <person name="Wurch L.L."/>
        </authorList>
    </citation>
    <scope>NUCLEOTIDE SEQUENCE</scope>
</reference>